<dbReference type="AlphaFoldDB" id="A0A1L5NLX8"/>
<sequence>MVEVVGERPWPLLHGAPRVSKPIAIRKQNPKVVFEGTVEDVRGYRDDVRDPDNISKRLAETEGARIAKQEAEVAEIVETERKNSDAGFLTF</sequence>
<gene>
    <name evidence="1" type="ORF">IE4872_CH03293</name>
</gene>
<dbReference type="Proteomes" id="UP000184749">
    <property type="component" value="Chromosome"/>
</dbReference>
<organism evidence="1 2">
    <name type="scientific">Rhizobium gallicum</name>
    <dbReference type="NCBI Taxonomy" id="56730"/>
    <lineage>
        <taxon>Bacteria</taxon>
        <taxon>Pseudomonadati</taxon>
        <taxon>Pseudomonadota</taxon>
        <taxon>Alphaproteobacteria</taxon>
        <taxon>Hyphomicrobiales</taxon>
        <taxon>Rhizobiaceae</taxon>
        <taxon>Rhizobium/Agrobacterium group</taxon>
        <taxon>Rhizobium</taxon>
    </lineage>
</organism>
<reference evidence="1 2" key="1">
    <citation type="submission" date="2016-09" db="EMBL/GenBank/DDBJ databases">
        <title>The complete genome sequences of Rhizobium gallicum, symbiovars gallicum and phaseoli, symbionts associated to common bean (Phaseolus vulgaris).</title>
        <authorList>
            <person name="Bustos P."/>
            <person name="Santamaria R.I."/>
            <person name="Perez-Carrascal O.M."/>
            <person name="Juarez S."/>
            <person name="Lozano L."/>
            <person name="Martinez-Flores I."/>
            <person name="Martinez-Romero E."/>
            <person name="Cevallos M."/>
            <person name="Romero D."/>
            <person name="Davila G."/>
            <person name="Gonzalez V."/>
        </authorList>
    </citation>
    <scope>NUCLEOTIDE SEQUENCE [LARGE SCALE GENOMIC DNA]</scope>
    <source>
        <strain evidence="1 2">IE4872</strain>
    </source>
</reference>
<evidence type="ECO:0000313" key="2">
    <source>
        <dbReference type="Proteomes" id="UP000184749"/>
    </source>
</evidence>
<dbReference type="STRING" id="56730.IE4872_CH03293"/>
<evidence type="ECO:0000313" key="1">
    <source>
        <dbReference type="EMBL" id="APO68893.1"/>
    </source>
</evidence>
<accession>A0A1L5NLX8</accession>
<dbReference type="EMBL" id="CP017101">
    <property type="protein sequence ID" value="APO68893.1"/>
    <property type="molecule type" value="Genomic_DNA"/>
</dbReference>
<proteinExistence type="predicted"/>
<name>A0A1L5NLX8_9HYPH</name>
<protein>
    <submittedName>
        <fullName evidence="1">Uncharacterized protein</fullName>
    </submittedName>
</protein>